<evidence type="ECO:0000256" key="1">
    <source>
        <dbReference type="ARBA" id="ARBA00006484"/>
    </source>
</evidence>
<dbReference type="PANTHER" id="PTHR42879">
    <property type="entry name" value="3-OXOACYL-(ACYL-CARRIER-PROTEIN) REDUCTASE"/>
    <property type="match status" value="1"/>
</dbReference>
<evidence type="ECO:0000256" key="2">
    <source>
        <dbReference type="ARBA" id="ARBA00012948"/>
    </source>
</evidence>
<dbReference type="EC" id="1.1.1.100" evidence="2"/>
<dbReference type="Pfam" id="PF13561">
    <property type="entry name" value="adh_short_C2"/>
    <property type="match status" value="1"/>
</dbReference>
<dbReference type="SUPFAM" id="SSF51735">
    <property type="entry name" value="NAD(P)-binding Rossmann-fold domains"/>
    <property type="match status" value="1"/>
</dbReference>
<dbReference type="Gene3D" id="3.40.50.720">
    <property type="entry name" value="NAD(P)-binding Rossmann-like Domain"/>
    <property type="match status" value="1"/>
</dbReference>
<dbReference type="FunFam" id="3.40.50.720:FF:000084">
    <property type="entry name" value="Short-chain dehydrogenase reductase"/>
    <property type="match status" value="1"/>
</dbReference>
<dbReference type="PRINTS" id="PR00080">
    <property type="entry name" value="SDRFAMILY"/>
</dbReference>
<dbReference type="Proteomes" id="UP001362999">
    <property type="component" value="Unassembled WGS sequence"/>
</dbReference>
<dbReference type="InterPro" id="IPR002347">
    <property type="entry name" value="SDR_fam"/>
</dbReference>
<dbReference type="GO" id="GO:0032787">
    <property type="term" value="P:monocarboxylic acid metabolic process"/>
    <property type="evidence" value="ECO:0007669"/>
    <property type="project" value="UniProtKB-ARBA"/>
</dbReference>
<dbReference type="GO" id="GO:0004316">
    <property type="term" value="F:3-oxoacyl-[acyl-carrier-protein] reductase (NADPH) activity"/>
    <property type="evidence" value="ECO:0007669"/>
    <property type="project" value="UniProtKB-EC"/>
</dbReference>
<protein>
    <recommendedName>
        <fullName evidence="2">3-oxoacyl-[acyl-carrier-protein] reductase</fullName>
        <ecNumber evidence="2">1.1.1.100</ecNumber>
    </recommendedName>
</protein>
<dbReference type="InterPro" id="IPR020904">
    <property type="entry name" value="Sc_DH/Rdtase_CS"/>
</dbReference>
<sequence length="256" mass="27074">MTDDIRVALVTGAARGIGKAIAFRLSDDGFAVVLNDIHQNTEVLSQLVDEITAKGRTGSFVTADVSSEDEIRGMVEQVVQRYGRIDVMVANAGIGSYSPIPQITIDEWDRIMNVNARGVFLCYKYAGLQMIKQGTGGRIIGASSVLGKRGSAFNPAYVASKFAVRGLTQAAAMEFGPHNITVNAYAPGAIDTDLLPASLPPGTPRETMISILGGMSPMKTVGYPVDVANLVSFIASDKSGFITGQTLSVNGGTYFD</sequence>
<proteinExistence type="inferred from homology"/>
<dbReference type="InterPro" id="IPR050259">
    <property type="entry name" value="SDR"/>
</dbReference>
<organism evidence="5 6">
    <name type="scientific">Favolaschia claudopus</name>
    <dbReference type="NCBI Taxonomy" id="2862362"/>
    <lineage>
        <taxon>Eukaryota</taxon>
        <taxon>Fungi</taxon>
        <taxon>Dikarya</taxon>
        <taxon>Basidiomycota</taxon>
        <taxon>Agaricomycotina</taxon>
        <taxon>Agaricomycetes</taxon>
        <taxon>Agaricomycetidae</taxon>
        <taxon>Agaricales</taxon>
        <taxon>Marasmiineae</taxon>
        <taxon>Mycenaceae</taxon>
        <taxon>Favolaschia</taxon>
    </lineage>
</organism>
<comment type="caution">
    <text evidence="5">The sequence shown here is derived from an EMBL/GenBank/DDBJ whole genome shotgun (WGS) entry which is preliminary data.</text>
</comment>
<dbReference type="PRINTS" id="PR00081">
    <property type="entry name" value="GDHRDH"/>
</dbReference>
<accession>A0AAW0DN07</accession>
<name>A0AAW0DN07_9AGAR</name>
<evidence type="ECO:0000256" key="3">
    <source>
        <dbReference type="ARBA" id="ARBA00022857"/>
    </source>
</evidence>
<keyword evidence="3" id="KW-0521">NADP</keyword>
<comment type="catalytic activity">
    <reaction evidence="4">
        <text>a (3R)-hydroxyacyl-[ACP] + NADP(+) = a 3-oxoacyl-[ACP] + NADPH + H(+)</text>
        <dbReference type="Rhea" id="RHEA:17397"/>
        <dbReference type="Rhea" id="RHEA-COMP:9916"/>
        <dbReference type="Rhea" id="RHEA-COMP:9945"/>
        <dbReference type="ChEBI" id="CHEBI:15378"/>
        <dbReference type="ChEBI" id="CHEBI:57783"/>
        <dbReference type="ChEBI" id="CHEBI:58349"/>
        <dbReference type="ChEBI" id="CHEBI:78776"/>
        <dbReference type="ChEBI" id="CHEBI:78827"/>
        <dbReference type="EC" id="1.1.1.100"/>
    </reaction>
</comment>
<reference evidence="5 6" key="1">
    <citation type="journal article" date="2024" name="J Genomics">
        <title>Draft genome sequencing and assembly of Favolaschia claudopus CIRM-BRFM 2984 isolated from oak limbs.</title>
        <authorList>
            <person name="Navarro D."/>
            <person name="Drula E."/>
            <person name="Chaduli D."/>
            <person name="Cazenave R."/>
            <person name="Ahrendt S."/>
            <person name="Wang J."/>
            <person name="Lipzen A."/>
            <person name="Daum C."/>
            <person name="Barry K."/>
            <person name="Grigoriev I.V."/>
            <person name="Favel A."/>
            <person name="Rosso M.N."/>
            <person name="Martin F."/>
        </authorList>
    </citation>
    <scope>NUCLEOTIDE SEQUENCE [LARGE SCALE GENOMIC DNA]</scope>
    <source>
        <strain evidence="5 6">CIRM-BRFM 2984</strain>
    </source>
</reference>
<dbReference type="PROSITE" id="PS00061">
    <property type="entry name" value="ADH_SHORT"/>
    <property type="match status" value="1"/>
</dbReference>
<evidence type="ECO:0000256" key="4">
    <source>
        <dbReference type="ARBA" id="ARBA00048508"/>
    </source>
</evidence>
<dbReference type="AlphaFoldDB" id="A0AAW0DN07"/>
<keyword evidence="6" id="KW-1185">Reference proteome</keyword>
<dbReference type="InterPro" id="IPR036291">
    <property type="entry name" value="NAD(P)-bd_dom_sf"/>
</dbReference>
<dbReference type="PANTHER" id="PTHR42879:SF2">
    <property type="entry name" value="3-OXOACYL-[ACYL-CARRIER-PROTEIN] REDUCTASE FABG"/>
    <property type="match status" value="1"/>
</dbReference>
<gene>
    <name evidence="5" type="ORF">R3P38DRAFT_1635736</name>
</gene>
<dbReference type="EMBL" id="JAWWNJ010000007">
    <property type="protein sequence ID" value="KAK7052091.1"/>
    <property type="molecule type" value="Genomic_DNA"/>
</dbReference>
<evidence type="ECO:0000313" key="6">
    <source>
        <dbReference type="Proteomes" id="UP001362999"/>
    </source>
</evidence>
<evidence type="ECO:0000313" key="5">
    <source>
        <dbReference type="EMBL" id="KAK7052091.1"/>
    </source>
</evidence>
<comment type="similarity">
    <text evidence="1">Belongs to the short-chain dehydrogenases/reductases (SDR) family.</text>
</comment>